<gene>
    <name evidence="1" type="ORF">EWI73_03230</name>
</gene>
<organism evidence="1">
    <name type="scientific">Salmonella bongori</name>
    <dbReference type="NCBI Taxonomy" id="54736"/>
    <lineage>
        <taxon>Bacteria</taxon>
        <taxon>Pseudomonadati</taxon>
        <taxon>Pseudomonadota</taxon>
        <taxon>Gammaproteobacteria</taxon>
        <taxon>Enterobacterales</taxon>
        <taxon>Enterobacteriaceae</taxon>
        <taxon>Salmonella</taxon>
    </lineage>
</organism>
<evidence type="ECO:0000313" key="1">
    <source>
        <dbReference type="EMBL" id="QXY83050.1"/>
    </source>
</evidence>
<dbReference type="AlphaFoldDB" id="A0A8F8ARY0"/>
<dbReference type="EMBL" id="CP035676">
    <property type="protein sequence ID" value="QXY83050.1"/>
    <property type="molecule type" value="Genomic_DNA"/>
</dbReference>
<proteinExistence type="predicted"/>
<sequence length="78" mass="9030">MTPELWQKIIEEIKCASSLKIRKKQILLKICKKGPLTDNYVDDLSLSVNQNIFPDQGIVISLQFSTSEENPWAYLQYI</sequence>
<reference evidence="1" key="1">
    <citation type="submission" date="2019-02" db="EMBL/GenBank/DDBJ databases">
        <title>Average Nucleotide Identity (ANI) for Rapid Identification of Enteric Bacteria using Whole Genome Sequence (WGS).</title>
        <authorList>
            <person name="Dinsmore B."/>
            <person name="Lane C."/>
            <person name="Rowe L."/>
        </authorList>
    </citation>
    <scope>NUCLEOTIDE SEQUENCE</scope>
    <source>
        <strain evidence="1">04-0440</strain>
    </source>
</reference>
<dbReference type="RefSeq" id="WP_079779262.1">
    <property type="nucleotide sequence ID" value="NZ_CP035676.1"/>
</dbReference>
<name>A0A8F8ARY0_SALBN</name>
<accession>A0A8F8ARY0</accession>
<protein>
    <submittedName>
        <fullName evidence="1">Uncharacterized protein</fullName>
    </submittedName>
</protein>